<evidence type="ECO:0000256" key="9">
    <source>
        <dbReference type="ARBA" id="ARBA00023180"/>
    </source>
</evidence>
<evidence type="ECO:0000256" key="3">
    <source>
        <dbReference type="ARBA" id="ARBA00007806"/>
    </source>
</evidence>
<dbReference type="FunFam" id="2.60.40.1180:FF:000001">
    <property type="entry name" value="Maltase-glucoamylase, intestinal"/>
    <property type="match status" value="1"/>
</dbReference>
<evidence type="ECO:0000256" key="10">
    <source>
        <dbReference type="ARBA" id="ARBA00023295"/>
    </source>
</evidence>
<evidence type="ECO:0000256" key="14">
    <source>
        <dbReference type="SAM" id="Phobius"/>
    </source>
</evidence>
<evidence type="ECO:0000256" key="13">
    <source>
        <dbReference type="RuleBase" id="RU361185"/>
    </source>
</evidence>
<dbReference type="AlphaFoldDB" id="A0A8B7ZGB8"/>
<dbReference type="PROSITE" id="PS00707">
    <property type="entry name" value="GLYCOSYL_HYDROL_F31_2"/>
    <property type="match status" value="1"/>
</dbReference>
<evidence type="ECO:0000313" key="17">
    <source>
        <dbReference type="RefSeq" id="XP_022104698.1"/>
    </source>
</evidence>
<evidence type="ECO:0000259" key="15">
    <source>
        <dbReference type="PROSITE" id="PS51448"/>
    </source>
</evidence>
<evidence type="ECO:0000256" key="12">
    <source>
        <dbReference type="PROSITE-ProRule" id="PRU00779"/>
    </source>
</evidence>
<dbReference type="Gene3D" id="3.20.20.80">
    <property type="entry name" value="Glycosidases"/>
    <property type="match status" value="1"/>
</dbReference>
<dbReference type="InterPro" id="IPR000322">
    <property type="entry name" value="Glyco_hydro_31_TIM"/>
</dbReference>
<dbReference type="InterPro" id="IPR013780">
    <property type="entry name" value="Glyco_hydro_b"/>
</dbReference>
<comment type="subcellular location">
    <subcellularLocation>
        <location evidence="2">Membrane</location>
    </subcellularLocation>
</comment>
<dbReference type="InterPro" id="IPR017853">
    <property type="entry name" value="GH"/>
</dbReference>
<dbReference type="SUPFAM" id="SSF57492">
    <property type="entry name" value="Trefoil"/>
    <property type="match status" value="1"/>
</dbReference>
<keyword evidence="14" id="KW-0812">Transmembrane</keyword>
<dbReference type="InterPro" id="IPR030458">
    <property type="entry name" value="Glyco_hydro_31_AS"/>
</dbReference>
<dbReference type="OMA" id="QCKYGYW"/>
<dbReference type="CDD" id="cd06602">
    <property type="entry name" value="GH31_MGAM_SI_GAA"/>
    <property type="match status" value="1"/>
</dbReference>
<dbReference type="KEGG" id="aplc:110986798"/>
<reference evidence="17" key="1">
    <citation type="submission" date="2025-08" db="UniProtKB">
        <authorList>
            <consortium name="RefSeq"/>
        </authorList>
    </citation>
    <scope>IDENTIFICATION</scope>
</reference>
<dbReference type="Gene3D" id="2.60.40.1180">
    <property type="entry name" value="Golgi alpha-mannosidase II"/>
    <property type="match status" value="2"/>
</dbReference>
<keyword evidence="14" id="KW-1133">Transmembrane helix</keyword>
<dbReference type="GeneID" id="110986798"/>
<dbReference type="InterPro" id="IPR000519">
    <property type="entry name" value="P_trefoil_dom"/>
</dbReference>
<dbReference type="SUPFAM" id="SSF51445">
    <property type="entry name" value="(Trans)glycosidases"/>
    <property type="match status" value="1"/>
</dbReference>
<evidence type="ECO:0000256" key="1">
    <source>
        <dbReference type="ARBA" id="ARBA00001657"/>
    </source>
</evidence>
<dbReference type="Pfam" id="PF13802">
    <property type="entry name" value="Gal_mutarotas_2"/>
    <property type="match status" value="1"/>
</dbReference>
<comment type="catalytic activity">
    <reaction evidence="1">
        <text>Hydrolysis of terminal, non-reducing (1-&gt;4)-linked alpha-D-glucose residues with release of alpha-D-glucose.</text>
        <dbReference type="EC" id="3.2.1.20"/>
    </reaction>
</comment>
<proteinExistence type="inferred from homology"/>
<dbReference type="Gene3D" id="4.10.110.10">
    <property type="entry name" value="Spasmolytic Protein, domain 1"/>
    <property type="match status" value="1"/>
</dbReference>
<dbReference type="GO" id="GO:0016020">
    <property type="term" value="C:membrane"/>
    <property type="evidence" value="ECO:0007669"/>
    <property type="project" value="UniProtKB-SubCell"/>
</dbReference>
<evidence type="ECO:0000256" key="11">
    <source>
        <dbReference type="ARBA" id="ARBA00041343"/>
    </source>
</evidence>
<dbReference type="OrthoDB" id="5839090at2759"/>
<comment type="similarity">
    <text evidence="3 13">Belongs to the glycosyl hydrolase 31 family.</text>
</comment>
<organism evidence="16 17">
    <name type="scientific">Acanthaster planci</name>
    <name type="common">Crown-of-thorns starfish</name>
    <dbReference type="NCBI Taxonomy" id="133434"/>
    <lineage>
        <taxon>Eukaryota</taxon>
        <taxon>Metazoa</taxon>
        <taxon>Echinodermata</taxon>
        <taxon>Eleutherozoa</taxon>
        <taxon>Asterozoa</taxon>
        <taxon>Asteroidea</taxon>
        <taxon>Valvatacea</taxon>
        <taxon>Valvatida</taxon>
        <taxon>Acanthasteridae</taxon>
        <taxon>Acanthaster</taxon>
    </lineage>
</organism>
<dbReference type="PANTHER" id="PTHR22762:SF133">
    <property type="entry name" value="P-TYPE DOMAIN-CONTAINING PROTEIN"/>
    <property type="match status" value="1"/>
</dbReference>
<dbReference type="RefSeq" id="XP_022104698.1">
    <property type="nucleotide sequence ID" value="XM_022249006.1"/>
</dbReference>
<dbReference type="Proteomes" id="UP000694845">
    <property type="component" value="Unplaced"/>
</dbReference>
<dbReference type="GO" id="GO:0005975">
    <property type="term" value="P:carbohydrate metabolic process"/>
    <property type="evidence" value="ECO:0007669"/>
    <property type="project" value="InterPro"/>
</dbReference>
<comment type="caution">
    <text evidence="12">Lacks conserved residue(s) required for the propagation of feature annotation.</text>
</comment>
<keyword evidence="6 13" id="KW-0378">Hydrolase</keyword>
<evidence type="ECO:0000256" key="4">
    <source>
        <dbReference type="ARBA" id="ARBA00012741"/>
    </source>
</evidence>
<dbReference type="SUPFAM" id="SSF51011">
    <property type="entry name" value="Glycosyl hydrolase domain"/>
    <property type="match status" value="1"/>
</dbReference>
<dbReference type="InterPro" id="IPR025887">
    <property type="entry name" value="Glyco_hydro_31_N_dom"/>
</dbReference>
<dbReference type="PROSITE" id="PS00129">
    <property type="entry name" value="GLYCOSYL_HYDROL_F31_1"/>
    <property type="match status" value="1"/>
</dbReference>
<dbReference type="Gene3D" id="2.60.40.1760">
    <property type="entry name" value="glycosyl hydrolase (family 31)"/>
    <property type="match status" value="1"/>
</dbReference>
<keyword evidence="16" id="KW-1185">Reference proteome</keyword>
<dbReference type="GO" id="GO:0004558">
    <property type="term" value="F:alpha-1,4-glucosidase activity"/>
    <property type="evidence" value="ECO:0007669"/>
    <property type="project" value="TreeGrafter"/>
</dbReference>
<dbReference type="Pfam" id="PF01055">
    <property type="entry name" value="Glyco_hydro_31_2nd"/>
    <property type="match status" value="1"/>
</dbReference>
<dbReference type="CDD" id="cd00111">
    <property type="entry name" value="Trefoil"/>
    <property type="match status" value="1"/>
</dbReference>
<dbReference type="PROSITE" id="PS51448">
    <property type="entry name" value="P_TREFOIL_2"/>
    <property type="match status" value="1"/>
</dbReference>
<dbReference type="EC" id="3.2.1.20" evidence="4"/>
<keyword evidence="8" id="KW-1015">Disulfide bond</keyword>
<dbReference type="InterPro" id="IPR048395">
    <property type="entry name" value="Glyco_hydro_31_C"/>
</dbReference>
<sequence>MSREETMVKGSMDIDDGYASKSGSGRVGMVVIAVVLTALAVAAVTVPVTYFFHPDYLKNQSPEPTQAPPTPTEAVDDYMRVNCHPGWEEGTEAECNRRGCRYSAPVADQGAPKCFFPKNYGGYRMVGKEAETPSGYRITLDRIPSTPTLFDADIGRLILDIEFQTEYRLRFKFYDPANKRFEVPLDMPQASGTKPARMMYHVAFTSDPFTLKITRKDTGTILWDTSLGPLIFSDQFLQITTTLPSSNLYGFGENEHPSFRHNIQWTSWGMFSRDQPPGGDANLYGVHPFYMSLEEDYKAHGVLLLNSNAMDVAFQPTPALTYHTIGGILDFYMFLGPTPENVVQQYTEAIGRPYMPPYWALGFQLCRYGYNSLDRVKEVVAGMRKYDIPLDIQYGDIDYMDRQMDFTIGQNYQGLGDFVDELKANGTHYIIILDPAIAANETAGSYPAYDEGVTGDVYIKGPDGESDLYGKVWPDLPGVVVDPNQDWDYQVKNYRAYAVFPDFRKQSTQDWWTNQILAFYNRVKFDGIWIDMNEPANFVEGSTEGCTDNKYDRPPYRPRIWGNLAEKTVCMNAMQHRTISEKTMHYNMHSLYGWSQSSPSLVANERATGKRGIVISRSTYPGSGKYVGHWLGDNTSKWPDMHKSIIGMLEFNLFGIPYIGADICGFFQDTTESLCRRWSLLGAFYPFARNHNGLNNIPQDPASFGEEFAKDVRDVLLIRYTLLPYLYTLFYEAHTMGSTVVRPLMHEFTSDSVTWDIDRQFLWGPALLISPVLDEGTEFVEVYVPEGPWYVYQTGTQVIRSYEKTTVSMYTPMDEINIHVRGGWILPTQEPANSTVYSRTNPFGLIVALDDSQKATGKLFWDDGETKGTIESGDYFIAKYIAGNRVLQSTITDPNPSLMADLVMDDIKIWGVKSLVSKVLYQNVELNSLRWNFNQANMVLTIENLNHPMTDNIILEWQ</sequence>
<evidence type="ECO:0000256" key="6">
    <source>
        <dbReference type="ARBA" id="ARBA00022801"/>
    </source>
</evidence>
<keyword evidence="10 13" id="KW-0326">Glycosidase</keyword>
<dbReference type="PANTHER" id="PTHR22762">
    <property type="entry name" value="ALPHA-GLUCOSIDASE"/>
    <property type="match status" value="1"/>
</dbReference>
<keyword evidence="9" id="KW-0325">Glycoprotein</keyword>
<feature type="domain" description="P-type" evidence="15">
    <location>
        <begin position="70"/>
        <end position="118"/>
    </location>
</feature>
<dbReference type="InterPro" id="IPR030459">
    <property type="entry name" value="Glyco_hydro_31_CS"/>
</dbReference>
<evidence type="ECO:0000256" key="2">
    <source>
        <dbReference type="ARBA" id="ARBA00004370"/>
    </source>
</evidence>
<dbReference type="GO" id="GO:0030246">
    <property type="term" value="F:carbohydrate binding"/>
    <property type="evidence" value="ECO:0007669"/>
    <property type="project" value="InterPro"/>
</dbReference>
<dbReference type="InterPro" id="IPR011013">
    <property type="entry name" value="Gal_mutarotase_sf_dom"/>
</dbReference>
<dbReference type="FunFam" id="3.20.20.80:FF:000016">
    <property type="entry name" value="Maltase-glucoamylase, intestinal"/>
    <property type="match status" value="1"/>
</dbReference>
<gene>
    <name evidence="17" type="primary">LOC110986798</name>
</gene>
<dbReference type="SUPFAM" id="SSF74650">
    <property type="entry name" value="Galactose mutarotase-like"/>
    <property type="match status" value="1"/>
</dbReference>
<dbReference type="InterPro" id="IPR044913">
    <property type="entry name" value="P_trefoil_dom_sf"/>
</dbReference>
<keyword evidence="7 14" id="KW-0472">Membrane</keyword>
<keyword evidence="5" id="KW-0732">Signal</keyword>
<dbReference type="Pfam" id="PF00088">
    <property type="entry name" value="Trefoil"/>
    <property type="match status" value="1"/>
</dbReference>
<dbReference type="Pfam" id="PF21365">
    <property type="entry name" value="Glyco_hydro_31_3rd"/>
    <property type="match status" value="1"/>
</dbReference>
<protein>
    <recommendedName>
        <fullName evidence="4">alpha-glucosidase</fullName>
        <ecNumber evidence="4">3.2.1.20</ecNumber>
    </recommendedName>
    <alternativeName>
        <fullName evidence="11">Maltase</fullName>
    </alternativeName>
</protein>
<evidence type="ECO:0000313" key="16">
    <source>
        <dbReference type="Proteomes" id="UP000694845"/>
    </source>
</evidence>
<evidence type="ECO:0000256" key="7">
    <source>
        <dbReference type="ARBA" id="ARBA00023136"/>
    </source>
</evidence>
<feature type="transmembrane region" description="Helical" evidence="14">
    <location>
        <begin position="27"/>
        <end position="52"/>
    </location>
</feature>
<evidence type="ECO:0000256" key="8">
    <source>
        <dbReference type="ARBA" id="ARBA00023157"/>
    </source>
</evidence>
<name>A0A8B7ZGB8_ACAPL</name>
<evidence type="ECO:0000256" key="5">
    <source>
        <dbReference type="ARBA" id="ARBA00022729"/>
    </source>
</evidence>
<dbReference type="CDD" id="cd14752">
    <property type="entry name" value="GH31_N"/>
    <property type="match status" value="1"/>
</dbReference>
<dbReference type="FunFam" id="2.60.40.1760:FF:000001">
    <property type="entry name" value="Maltase-glucoamylase, intestinal"/>
    <property type="match status" value="1"/>
</dbReference>
<accession>A0A8B7ZGB8</accession>